<gene>
    <name evidence="1" type="ORF">LCGC14_0782810</name>
</gene>
<dbReference type="Pfam" id="PF18906">
    <property type="entry name" value="Phage_tube_2"/>
    <property type="match status" value="1"/>
</dbReference>
<evidence type="ECO:0000313" key="1">
    <source>
        <dbReference type="EMBL" id="KKN35513.1"/>
    </source>
</evidence>
<organism evidence="1">
    <name type="scientific">marine sediment metagenome</name>
    <dbReference type="NCBI Taxonomy" id="412755"/>
    <lineage>
        <taxon>unclassified sequences</taxon>
        <taxon>metagenomes</taxon>
        <taxon>ecological metagenomes</taxon>
    </lineage>
</organism>
<dbReference type="InterPro" id="IPR044000">
    <property type="entry name" value="Phage_tube_2"/>
</dbReference>
<reference evidence="1" key="1">
    <citation type="journal article" date="2015" name="Nature">
        <title>Complex archaea that bridge the gap between prokaryotes and eukaryotes.</title>
        <authorList>
            <person name="Spang A."/>
            <person name="Saw J.H."/>
            <person name="Jorgensen S.L."/>
            <person name="Zaremba-Niedzwiedzka K."/>
            <person name="Martijn J."/>
            <person name="Lind A.E."/>
            <person name="van Eijk R."/>
            <person name="Schleper C."/>
            <person name="Guy L."/>
            <person name="Ettema T.J."/>
        </authorList>
    </citation>
    <scope>NUCLEOTIDE SEQUENCE</scope>
</reference>
<protein>
    <submittedName>
        <fullName evidence="1">Uncharacterized protein</fullName>
    </submittedName>
</protein>
<dbReference type="AlphaFoldDB" id="A0A0F9T1Z5"/>
<accession>A0A0F9T1Z5</accession>
<name>A0A0F9T1Z5_9ZZZZ</name>
<sequence length="352" mass="38280">MAFELQRIRDRKLALSSRKQTAIGTALADALIDERGRQTDTAARAITKEFRSDLDQIKGDEFASDLQERRRDLRFTLAADLNSWLAAFAAAFCLGKVTTTQPDSINDPNAYEHTIIPTTPPTDSVLLPVTTLSQQVSADINEKLVDMAVRSMTLSGANSSAALGLSIEMIGSGRAEAGVASYPALASPEIGLLFNSDMVISLGDEGAPVDISDRIQDWGVTLTNNFDENLAYYPGSGLYRGRFAHGDRRLNASLGVFFKDVDDIKTLFDGTAKKELKFKVEGLLTTGGVAIKHSLELRLPGIRMTAVEPADESGFGLWRIEIGPEGVMRGDTLTEPFQFKIINEEATFLATI</sequence>
<comment type="caution">
    <text evidence="1">The sequence shown here is derived from an EMBL/GenBank/DDBJ whole genome shotgun (WGS) entry which is preliminary data.</text>
</comment>
<dbReference type="EMBL" id="LAZR01002032">
    <property type="protein sequence ID" value="KKN35513.1"/>
    <property type="molecule type" value="Genomic_DNA"/>
</dbReference>
<proteinExistence type="predicted"/>